<reference evidence="2 3" key="1">
    <citation type="submission" date="2018-10" db="EMBL/GenBank/DDBJ databases">
        <title>Draft genome sequence of Bacillus salarius IM0101, isolated from a hypersaline soil in Inner Mongolia, China.</title>
        <authorList>
            <person name="Yamprayoonswat W."/>
            <person name="Boonvisut S."/>
            <person name="Jumpathong W."/>
            <person name="Sittihan S."/>
            <person name="Ruangsuj P."/>
            <person name="Wanthongcharoen S."/>
            <person name="Thongpramul N."/>
            <person name="Pimmason S."/>
            <person name="Yu B."/>
            <person name="Yasawong M."/>
        </authorList>
    </citation>
    <scope>NUCLEOTIDE SEQUENCE [LARGE SCALE GENOMIC DNA]</scope>
    <source>
        <strain evidence="2 3">IM0101</strain>
    </source>
</reference>
<sequence length="456" mass="50768">MPFFIRNNRYILYALVLGLFLINVIVNSALLEYITGLIAIPVFLISFLGATRLFRILGTAFMGTGAVLFIVSGLSWSVVPVFMTSNMQLLAFLAVLPWMNSVVRAGRFDRRINQLLRANVEDLGKLYVRSLFTTYILVSFINLSALPLSQHVLLENLSKMKKKVKESFISRTTLRAFTVALAWSPMEIMVAITIDATGVGYISYLPWLLLCSVLVLLLDAWRGSRIFHAYPYEPAGGGLNRTIRIKPLVYQIVQLFLALAVFLVIVVVLGNWSGLNFILTVTLVIIPFSFLWALVIGRWKSFRVVGWRMWKIRTNGMQNFVVLFLSLGFFSSSLNETPFLEMIRSPFLAASDFPIVILLLIQFTYLAMSMVGVHPIATVGVLIEVLPPLFEVINPMSIGIVLITGALATGAVGTYGITVTMTAQNTSQNPYKITVRNMPFAVFYGGVGTFVGFLLL</sequence>
<keyword evidence="1" id="KW-1133">Transmembrane helix</keyword>
<dbReference type="AlphaFoldDB" id="A0A3R9P2W1"/>
<feature type="transmembrane region" description="Helical" evidence="1">
    <location>
        <begin position="132"/>
        <end position="154"/>
    </location>
</feature>
<feature type="transmembrane region" description="Helical" evidence="1">
    <location>
        <begin position="398"/>
        <end position="418"/>
    </location>
</feature>
<dbReference type="OrthoDB" id="2960907at2"/>
<name>A0A3R9P2W1_9BACI</name>
<organism evidence="2 3">
    <name type="scientific">Salibacterium salarium</name>
    <dbReference type="NCBI Taxonomy" id="284579"/>
    <lineage>
        <taxon>Bacteria</taxon>
        <taxon>Bacillati</taxon>
        <taxon>Bacillota</taxon>
        <taxon>Bacilli</taxon>
        <taxon>Bacillales</taxon>
        <taxon>Bacillaceae</taxon>
    </lineage>
</organism>
<feature type="transmembrane region" description="Helical" evidence="1">
    <location>
        <begin position="200"/>
        <end position="218"/>
    </location>
</feature>
<dbReference type="EMBL" id="RBVX01000022">
    <property type="protein sequence ID" value="RSL31665.1"/>
    <property type="molecule type" value="Genomic_DNA"/>
</dbReference>
<keyword evidence="1" id="KW-0812">Transmembrane</keyword>
<evidence type="ECO:0000313" key="3">
    <source>
        <dbReference type="Proteomes" id="UP000275076"/>
    </source>
</evidence>
<feature type="transmembrane region" description="Helical" evidence="1">
    <location>
        <begin position="438"/>
        <end position="455"/>
    </location>
</feature>
<gene>
    <name evidence="2" type="ORF">D7Z54_19685</name>
</gene>
<evidence type="ECO:0000313" key="2">
    <source>
        <dbReference type="EMBL" id="RSL31665.1"/>
    </source>
</evidence>
<keyword evidence="3" id="KW-1185">Reference proteome</keyword>
<evidence type="ECO:0000256" key="1">
    <source>
        <dbReference type="SAM" id="Phobius"/>
    </source>
</evidence>
<feature type="transmembrane region" description="Helical" evidence="1">
    <location>
        <begin position="36"/>
        <end position="54"/>
    </location>
</feature>
<feature type="transmembrane region" description="Helical" evidence="1">
    <location>
        <begin position="12"/>
        <end position="30"/>
    </location>
</feature>
<proteinExistence type="predicted"/>
<feature type="transmembrane region" description="Helical" evidence="1">
    <location>
        <begin position="355"/>
        <end position="386"/>
    </location>
</feature>
<dbReference type="RefSeq" id="WP_125558213.1">
    <property type="nucleotide sequence ID" value="NZ_RBVX01000022.1"/>
</dbReference>
<feature type="transmembrane region" description="Helical" evidence="1">
    <location>
        <begin position="248"/>
        <end position="269"/>
    </location>
</feature>
<comment type="caution">
    <text evidence="2">The sequence shown here is derived from an EMBL/GenBank/DDBJ whole genome shotgun (WGS) entry which is preliminary data.</text>
</comment>
<protein>
    <submittedName>
        <fullName evidence="2">Uncharacterized protein</fullName>
    </submittedName>
</protein>
<feature type="transmembrane region" description="Helical" evidence="1">
    <location>
        <begin position="317"/>
        <end position="335"/>
    </location>
</feature>
<feature type="transmembrane region" description="Helical" evidence="1">
    <location>
        <begin position="66"/>
        <end position="99"/>
    </location>
</feature>
<dbReference type="Proteomes" id="UP000275076">
    <property type="component" value="Unassembled WGS sequence"/>
</dbReference>
<keyword evidence="1" id="KW-0472">Membrane</keyword>
<feature type="transmembrane region" description="Helical" evidence="1">
    <location>
        <begin position="275"/>
        <end position="296"/>
    </location>
</feature>
<accession>A0A3R9P2W1</accession>